<sequence>MIQLIDKDTGTPIGVITPEEHAILVAALEKEGPHDHDYWVDAISLEAIEREHPEAGALVALLRTAIGGREGVEVLCGSDW</sequence>
<keyword evidence="2" id="KW-1185">Reference proteome</keyword>
<evidence type="ECO:0000313" key="1">
    <source>
        <dbReference type="EMBL" id="GHE25191.1"/>
    </source>
</evidence>
<protein>
    <submittedName>
        <fullName evidence="1">Uncharacterized protein</fullName>
    </submittedName>
</protein>
<dbReference type="EMBL" id="BNCF01000001">
    <property type="protein sequence ID" value="GHE25191.1"/>
    <property type="molecule type" value="Genomic_DNA"/>
</dbReference>
<dbReference type="Proteomes" id="UP000636453">
    <property type="component" value="Unassembled WGS sequence"/>
</dbReference>
<evidence type="ECO:0000313" key="2">
    <source>
        <dbReference type="Proteomes" id="UP000636453"/>
    </source>
</evidence>
<name>A0A919D8N4_9GAMM</name>
<dbReference type="OrthoDB" id="26322at2"/>
<dbReference type="AlphaFoldDB" id="A0A919D8N4"/>
<reference evidence="1" key="1">
    <citation type="journal article" date="2014" name="Int. J. Syst. Evol. Microbiol.">
        <title>Complete genome sequence of Corynebacterium casei LMG S-19264T (=DSM 44701T), isolated from a smear-ripened cheese.</title>
        <authorList>
            <consortium name="US DOE Joint Genome Institute (JGI-PGF)"/>
            <person name="Walter F."/>
            <person name="Albersmeier A."/>
            <person name="Kalinowski J."/>
            <person name="Ruckert C."/>
        </authorList>
    </citation>
    <scope>NUCLEOTIDE SEQUENCE</scope>
    <source>
        <strain evidence="1">KCTC 32020</strain>
    </source>
</reference>
<accession>A0A919D8N4</accession>
<reference evidence="1" key="2">
    <citation type="submission" date="2020-09" db="EMBL/GenBank/DDBJ databases">
        <authorList>
            <person name="Sun Q."/>
            <person name="Kim S."/>
        </authorList>
    </citation>
    <scope>NUCLEOTIDE SEQUENCE</scope>
    <source>
        <strain evidence="1">KCTC 32020</strain>
    </source>
</reference>
<comment type="caution">
    <text evidence="1">The sequence shown here is derived from an EMBL/GenBank/DDBJ whole genome shotgun (WGS) entry which is preliminary data.</text>
</comment>
<dbReference type="RefSeq" id="WP_146471808.1">
    <property type="nucleotide sequence ID" value="NZ_BNCF01000001.1"/>
</dbReference>
<organism evidence="1 2">
    <name type="scientific">Vulcaniibacterium thermophilum</name>
    <dbReference type="NCBI Taxonomy" id="1169913"/>
    <lineage>
        <taxon>Bacteria</taxon>
        <taxon>Pseudomonadati</taxon>
        <taxon>Pseudomonadota</taxon>
        <taxon>Gammaproteobacteria</taxon>
        <taxon>Lysobacterales</taxon>
        <taxon>Lysobacteraceae</taxon>
        <taxon>Vulcaniibacterium</taxon>
    </lineage>
</organism>
<proteinExistence type="predicted"/>
<gene>
    <name evidence="1" type="ORF">GCM10007167_01680</name>
</gene>